<dbReference type="CDD" id="cd02883">
    <property type="entry name" value="NUDIX_Hydrolase"/>
    <property type="match status" value="1"/>
</dbReference>
<evidence type="ECO:0000256" key="4">
    <source>
        <dbReference type="ARBA" id="ARBA00022842"/>
    </source>
</evidence>
<keyword evidence="7" id="KW-1185">Reference proteome</keyword>
<dbReference type="AlphaFoldDB" id="A0AAN9GE24"/>
<proteinExistence type="predicted"/>
<comment type="caution">
    <text evidence="6">The sequence shown here is derived from an EMBL/GenBank/DDBJ whole genome shotgun (WGS) entry which is preliminary data.</text>
</comment>
<dbReference type="PANTHER" id="PTHR31835">
    <property type="entry name" value="URIDINE DIPHOSPHATE GLUCOSE PYROPHOSPHATASE"/>
    <property type="match status" value="1"/>
</dbReference>
<dbReference type="PANTHER" id="PTHR31835:SF1">
    <property type="entry name" value="URIDINE DIPHOSPHATE GLUCOSE PYROPHOSPHATASE NUDT22"/>
    <property type="match status" value="1"/>
</dbReference>
<keyword evidence="2" id="KW-0479">Metal-binding</keyword>
<organism evidence="6 7">
    <name type="scientific">Littorina saxatilis</name>
    <dbReference type="NCBI Taxonomy" id="31220"/>
    <lineage>
        <taxon>Eukaryota</taxon>
        <taxon>Metazoa</taxon>
        <taxon>Spiralia</taxon>
        <taxon>Lophotrochozoa</taxon>
        <taxon>Mollusca</taxon>
        <taxon>Gastropoda</taxon>
        <taxon>Caenogastropoda</taxon>
        <taxon>Littorinimorpha</taxon>
        <taxon>Littorinoidea</taxon>
        <taxon>Littorinidae</taxon>
        <taxon>Littorina</taxon>
    </lineage>
</organism>
<evidence type="ECO:0000256" key="3">
    <source>
        <dbReference type="ARBA" id="ARBA00022801"/>
    </source>
</evidence>
<dbReference type="GO" id="GO:0046872">
    <property type="term" value="F:metal ion binding"/>
    <property type="evidence" value="ECO:0007669"/>
    <property type="project" value="UniProtKB-KW"/>
</dbReference>
<dbReference type="GO" id="GO:0052751">
    <property type="term" value="F:GDP-mannose hydrolase activity"/>
    <property type="evidence" value="ECO:0007669"/>
    <property type="project" value="TreeGrafter"/>
</dbReference>
<dbReference type="Proteomes" id="UP001374579">
    <property type="component" value="Unassembled WGS sequence"/>
</dbReference>
<dbReference type="PROSITE" id="PS51462">
    <property type="entry name" value="NUDIX"/>
    <property type="match status" value="1"/>
</dbReference>
<protein>
    <recommendedName>
        <fullName evidence="5">Nudix hydrolase domain-containing protein</fullName>
    </recommendedName>
</protein>
<comment type="cofactor">
    <cofactor evidence="1">
        <name>Mg(2+)</name>
        <dbReference type="ChEBI" id="CHEBI:18420"/>
    </cofactor>
</comment>
<keyword evidence="3" id="KW-0378">Hydrolase</keyword>
<evidence type="ECO:0000259" key="5">
    <source>
        <dbReference type="PROSITE" id="PS51462"/>
    </source>
</evidence>
<keyword evidence="4" id="KW-0460">Magnesium</keyword>
<feature type="domain" description="Nudix hydrolase" evidence="5">
    <location>
        <begin position="115"/>
        <end position="280"/>
    </location>
</feature>
<name>A0AAN9GE24_9CAEN</name>
<evidence type="ECO:0000313" key="6">
    <source>
        <dbReference type="EMBL" id="KAK7104224.1"/>
    </source>
</evidence>
<dbReference type="InterPro" id="IPR000086">
    <property type="entry name" value="NUDIX_hydrolase_dom"/>
</dbReference>
<dbReference type="EMBL" id="JBAMIC010000008">
    <property type="protein sequence ID" value="KAK7104224.1"/>
    <property type="molecule type" value="Genomic_DNA"/>
</dbReference>
<accession>A0AAN9GE24</accession>
<reference evidence="6 7" key="1">
    <citation type="submission" date="2024-02" db="EMBL/GenBank/DDBJ databases">
        <title>Chromosome-scale genome assembly of the rough periwinkle Littorina saxatilis.</title>
        <authorList>
            <person name="De Jode A."/>
            <person name="Faria R."/>
            <person name="Formenti G."/>
            <person name="Sims Y."/>
            <person name="Smith T.P."/>
            <person name="Tracey A."/>
            <person name="Wood J.M.D."/>
            <person name="Zagrodzka Z.B."/>
            <person name="Johannesson K."/>
            <person name="Butlin R.K."/>
            <person name="Leder E.H."/>
        </authorList>
    </citation>
    <scope>NUCLEOTIDE SEQUENCE [LARGE SCALE GENOMIC DNA]</scope>
    <source>
        <strain evidence="6">Snail1</strain>
        <tissue evidence="6">Muscle</tissue>
    </source>
</reference>
<dbReference type="Gene3D" id="3.90.79.10">
    <property type="entry name" value="Nucleoside Triphosphate Pyrophosphohydrolase"/>
    <property type="match status" value="1"/>
</dbReference>
<evidence type="ECO:0000313" key="7">
    <source>
        <dbReference type="Proteomes" id="UP001374579"/>
    </source>
</evidence>
<dbReference type="InterPro" id="IPR055295">
    <property type="entry name" value="NUDT22/NUDT9-like"/>
</dbReference>
<sequence length="291" mass="32073">MDPDVEIMFVTEQGKLIPEEKTRVSVSRDFSRRTLPEDEASIETIWSNRLKENPRLFNGTKFRVHSVSTDGSGVVTLNVSLTDYREYLGTNWAPDVDKLQARGQRECGDPQAFLSDPMGVGAFVLTSDGHVIFLKRSLHCAEAPAMWDIPGGHAEPEELAGEKPISEIDMSQLTSADVAREIFHSILREVRDEVNIGEEHLSPALLIGIAKNTTSAGRPSLEFLVRCSLSKDQVLALYNQGSQLEADESTKIMFLSVSAVVNMQSQDPSLWAQVAPSAKGCVLLYKMSHGL</sequence>
<dbReference type="SUPFAM" id="SSF55811">
    <property type="entry name" value="Nudix"/>
    <property type="match status" value="1"/>
</dbReference>
<evidence type="ECO:0000256" key="1">
    <source>
        <dbReference type="ARBA" id="ARBA00001946"/>
    </source>
</evidence>
<gene>
    <name evidence="6" type="ORF">V1264_018980</name>
</gene>
<evidence type="ECO:0000256" key="2">
    <source>
        <dbReference type="ARBA" id="ARBA00022723"/>
    </source>
</evidence>
<dbReference type="InterPro" id="IPR015797">
    <property type="entry name" value="NUDIX_hydrolase-like_dom_sf"/>
</dbReference>